<name>A0A391NU28_9EUKA</name>
<dbReference type="AlphaFoldDB" id="A0A391NU28"/>
<sequence>RKVWGSLLTGALGNCEAWMQAADSYPSLLSAVEAVPAALEDLEARLTVEPLDVIRH</sequence>
<gene>
    <name evidence="1" type="ORF">KIPB_015054</name>
</gene>
<dbReference type="Proteomes" id="UP000265618">
    <property type="component" value="Unassembled WGS sequence"/>
</dbReference>
<evidence type="ECO:0000313" key="2">
    <source>
        <dbReference type="Proteomes" id="UP000265618"/>
    </source>
</evidence>
<comment type="caution">
    <text evidence="1">The sequence shown here is derived from an EMBL/GenBank/DDBJ whole genome shotgun (WGS) entry which is preliminary data.</text>
</comment>
<keyword evidence="2" id="KW-1185">Reference proteome</keyword>
<reference evidence="1 2" key="1">
    <citation type="journal article" date="2018" name="PLoS ONE">
        <title>The draft genome of Kipferlia bialata reveals reductive genome evolution in fornicate parasites.</title>
        <authorList>
            <person name="Tanifuji G."/>
            <person name="Takabayashi S."/>
            <person name="Kume K."/>
            <person name="Takagi M."/>
            <person name="Nakayama T."/>
            <person name="Kamikawa R."/>
            <person name="Inagaki Y."/>
            <person name="Hashimoto T."/>
        </authorList>
    </citation>
    <scope>NUCLEOTIDE SEQUENCE [LARGE SCALE GENOMIC DNA]</scope>
    <source>
        <strain evidence="1">NY0173</strain>
    </source>
</reference>
<dbReference type="EMBL" id="BDIP01008158">
    <property type="protein sequence ID" value="GCA64685.1"/>
    <property type="molecule type" value="Genomic_DNA"/>
</dbReference>
<accession>A0A391NU28</accession>
<proteinExistence type="predicted"/>
<evidence type="ECO:0000313" key="1">
    <source>
        <dbReference type="EMBL" id="GCA64685.1"/>
    </source>
</evidence>
<organism evidence="1 2">
    <name type="scientific">Kipferlia bialata</name>
    <dbReference type="NCBI Taxonomy" id="797122"/>
    <lineage>
        <taxon>Eukaryota</taxon>
        <taxon>Metamonada</taxon>
        <taxon>Carpediemonas-like organisms</taxon>
        <taxon>Kipferlia</taxon>
    </lineage>
</organism>
<feature type="non-terminal residue" evidence="1">
    <location>
        <position position="1"/>
    </location>
</feature>
<protein>
    <submittedName>
        <fullName evidence="1">Uncharacterized protein</fullName>
    </submittedName>
</protein>